<accession>A0A0W0RVM0</accession>
<dbReference type="UniPathway" id="UPA00392"/>
<organism evidence="7 8">
    <name type="scientific">Legionella bozemanae</name>
    <name type="common">Fluoribacter bozemanae</name>
    <dbReference type="NCBI Taxonomy" id="447"/>
    <lineage>
        <taxon>Bacteria</taxon>
        <taxon>Pseudomonadati</taxon>
        <taxon>Pseudomonadota</taxon>
        <taxon>Gammaproteobacteria</taxon>
        <taxon>Legionellales</taxon>
        <taxon>Legionellaceae</taxon>
        <taxon>Legionella</taxon>
    </lineage>
</organism>
<feature type="active site" description="Proton donor" evidence="5">
    <location>
        <position position="329"/>
    </location>
</feature>
<feature type="binding site" evidence="5">
    <location>
        <begin position="390"/>
        <end position="391"/>
    </location>
    <ligand>
        <name>NADPH</name>
        <dbReference type="ChEBI" id="CHEBI:57783"/>
    </ligand>
</feature>
<dbReference type="OrthoDB" id="9789995at2"/>
<protein>
    <recommendedName>
        <fullName evidence="5">NADPH-dependent 7-cyano-7-deazaguanine reductase</fullName>
        <ecNumber evidence="5">1.7.1.13</ecNumber>
    </recommendedName>
    <alternativeName>
        <fullName evidence="5">7-cyano-7-carbaguanine reductase</fullName>
    </alternativeName>
    <alternativeName>
        <fullName evidence="5">NADPH-dependent nitrile oxidoreductase</fullName>
    </alternativeName>
    <alternativeName>
        <fullName evidence="5">PreQ(0) reductase</fullName>
    </alternativeName>
</protein>
<feature type="binding site" evidence="5">
    <location>
        <begin position="361"/>
        <end position="362"/>
    </location>
    <ligand>
        <name>substrate</name>
    </ligand>
</feature>
<dbReference type="SUPFAM" id="SSF46955">
    <property type="entry name" value="Putative DNA-binding domain"/>
    <property type="match status" value="1"/>
</dbReference>
<dbReference type="EMBL" id="LNXU01000012">
    <property type="protein sequence ID" value="KTC75122.1"/>
    <property type="molecule type" value="Genomic_DNA"/>
</dbReference>
<comment type="similarity">
    <text evidence="5">Belongs to the GTP cyclohydrolase I family. QueF type 2 subfamily.</text>
</comment>
<evidence type="ECO:0000313" key="7">
    <source>
        <dbReference type="EMBL" id="KTC75122.1"/>
    </source>
</evidence>
<keyword evidence="7" id="KW-0378">Hydrolase</keyword>
<comment type="function">
    <text evidence="5">Catalyzes the NADPH-dependent reduction of 7-cyano-7-deazaguanine (preQ0) to 7-aminomethyl-7-deazaguanine (preQ1).</text>
</comment>
<reference evidence="7 8" key="1">
    <citation type="submission" date="2015-11" db="EMBL/GenBank/DDBJ databases">
        <title>Genomic analysis of 38 Legionella species identifies large and diverse effector repertoires.</title>
        <authorList>
            <person name="Burstein D."/>
            <person name="Amaro F."/>
            <person name="Zusman T."/>
            <person name="Lifshitz Z."/>
            <person name="Cohen O."/>
            <person name="Gilbert J.A."/>
            <person name="Pupko T."/>
            <person name="Shuman H.A."/>
            <person name="Segal G."/>
        </authorList>
    </citation>
    <scope>NUCLEOTIDE SEQUENCE [LARGE SCALE GENOMIC DNA]</scope>
    <source>
        <strain evidence="7 8">WIGA</strain>
    </source>
</reference>
<feature type="binding site" evidence="5">
    <location>
        <begin position="222"/>
        <end position="224"/>
    </location>
    <ligand>
        <name>substrate</name>
    </ligand>
</feature>
<dbReference type="EC" id="1.7.1.13" evidence="5"/>
<dbReference type="InterPro" id="IPR009061">
    <property type="entry name" value="DNA-bd_dom_put_sf"/>
</dbReference>
<proteinExistence type="inferred from homology"/>
<evidence type="ECO:0000256" key="4">
    <source>
        <dbReference type="ARBA" id="ARBA00023002"/>
    </source>
</evidence>
<dbReference type="Proteomes" id="UP000054695">
    <property type="component" value="Unassembled WGS sequence"/>
</dbReference>
<dbReference type="Pfam" id="PF13411">
    <property type="entry name" value="MerR_1"/>
    <property type="match status" value="1"/>
</dbReference>
<dbReference type="STRING" id="447.Lboz_1109"/>
<feature type="binding site" evidence="5">
    <location>
        <begin position="224"/>
        <end position="225"/>
    </location>
    <ligand>
        <name>NADPH</name>
        <dbReference type="ChEBI" id="CHEBI:57783"/>
    </ligand>
</feature>
<sequence>MKYYQIKEISQMTSLTIRSLQYYDEIGLLKPTKRSMSGYRLYSETDLIRLQQIITLKFLGFSLSTIKKIMENPHFDVMTSIGIQACELTEKAARINEAASLLTYISSQMEMNQPVNWKSTAKIIEILELNTMNDQVLQKYQSEAEQSELGKKSAYDEMYNPDRLYPIPRAGKRQEIGVDPVQLPFYGFDCWNHYEVSWLNAKGKPMVAIAELFYDCSSPNLIESKSLKLYFNSFNNTRIQSVRELENTIKKDLQERVGAEVWVHVHLLDATSQFAIQQPLIGELLDNLDIECSVYLVEPSFLTVSDEIVEETLFSNLLKSNCLVTNQPDWGSVHITYKGKKINREGLLKYLVSYRNHNEFHEQCIERIFVDIMNYCKPEKLTVYGRYTRRGGLDINPYRSTEKSSFSGKNLRLVRQ</sequence>
<dbReference type="CDD" id="cd01106">
    <property type="entry name" value="HTH_TipAL-Mta"/>
    <property type="match status" value="1"/>
</dbReference>
<dbReference type="InterPro" id="IPR050084">
    <property type="entry name" value="NADPH_dep_7-cyano-7-deazaG_red"/>
</dbReference>
<gene>
    <name evidence="5" type="primary">queF</name>
    <name evidence="7" type="ORF">Lboz_1109</name>
</gene>
<dbReference type="PANTHER" id="PTHR34354:SF1">
    <property type="entry name" value="NADPH-DEPENDENT 7-CYANO-7-DEAZAGUANINE REDUCTASE"/>
    <property type="match status" value="1"/>
</dbReference>
<dbReference type="PANTHER" id="PTHR34354">
    <property type="entry name" value="NADPH-DEPENDENT 7-CYANO-7-DEAZAGUANINE REDUCTASE"/>
    <property type="match status" value="1"/>
</dbReference>
<keyword evidence="4 5" id="KW-0560">Oxidoreductase</keyword>
<dbReference type="AlphaFoldDB" id="A0A0W0RVM0"/>
<evidence type="ECO:0000259" key="6">
    <source>
        <dbReference type="PROSITE" id="PS50937"/>
    </source>
</evidence>
<dbReference type="InterPro" id="IPR029139">
    <property type="entry name" value="QueF_N"/>
</dbReference>
<keyword evidence="3 5" id="KW-0521">NADP</keyword>
<comment type="subcellular location">
    <subcellularLocation>
        <location evidence="5">Cytoplasm</location>
    </subcellularLocation>
</comment>
<dbReference type="PROSITE" id="PS50937">
    <property type="entry name" value="HTH_MERR_2"/>
    <property type="match status" value="1"/>
</dbReference>
<evidence type="ECO:0000313" key="8">
    <source>
        <dbReference type="Proteomes" id="UP000054695"/>
    </source>
</evidence>
<dbReference type="HAMAP" id="MF_00817">
    <property type="entry name" value="QueF_type2"/>
    <property type="match status" value="1"/>
</dbReference>
<dbReference type="Pfam" id="PF14819">
    <property type="entry name" value="QueF_N"/>
    <property type="match status" value="1"/>
</dbReference>
<feature type="domain" description="HTH merR-type" evidence="6">
    <location>
        <begin position="3"/>
        <end position="72"/>
    </location>
</feature>
<evidence type="ECO:0000256" key="2">
    <source>
        <dbReference type="ARBA" id="ARBA00022785"/>
    </source>
</evidence>
<dbReference type="Gene3D" id="1.10.1660.10">
    <property type="match status" value="1"/>
</dbReference>
<comment type="subunit">
    <text evidence="5">Homodimer.</text>
</comment>
<dbReference type="InterPro" id="IPR000551">
    <property type="entry name" value="MerR-type_HTH_dom"/>
</dbReference>
<evidence type="ECO:0000256" key="3">
    <source>
        <dbReference type="ARBA" id="ARBA00022857"/>
    </source>
</evidence>
<dbReference type="GO" id="GO:0033739">
    <property type="term" value="F:preQ1 synthase activity"/>
    <property type="evidence" value="ECO:0007669"/>
    <property type="project" value="UniProtKB-UniRule"/>
</dbReference>
<keyword evidence="8" id="KW-1185">Reference proteome</keyword>
<keyword evidence="1 5" id="KW-0963">Cytoplasm</keyword>
<dbReference type="Pfam" id="PF14489">
    <property type="entry name" value="QueF"/>
    <property type="match status" value="1"/>
</dbReference>
<dbReference type="GO" id="GO:0006355">
    <property type="term" value="P:regulation of DNA-templated transcription"/>
    <property type="evidence" value="ECO:0007669"/>
    <property type="project" value="InterPro"/>
</dbReference>
<comment type="pathway">
    <text evidence="5">tRNA modification; tRNA-queuosine biosynthesis.</text>
</comment>
<dbReference type="GO" id="GO:0016787">
    <property type="term" value="F:hydrolase activity"/>
    <property type="evidence" value="ECO:0007669"/>
    <property type="project" value="UniProtKB-KW"/>
</dbReference>
<dbReference type="InterPro" id="IPR043133">
    <property type="entry name" value="GTP-CH-I_C/QueF"/>
</dbReference>
<name>A0A0W0RVM0_LEGBO</name>
<comment type="catalytic activity">
    <reaction evidence="5">
        <text>7-aminomethyl-7-carbaguanine + 2 NADP(+) = 7-cyano-7-carbaguanine + 2 NADPH + 3 H(+)</text>
        <dbReference type="Rhea" id="RHEA:13409"/>
        <dbReference type="ChEBI" id="CHEBI:15378"/>
        <dbReference type="ChEBI" id="CHEBI:45075"/>
        <dbReference type="ChEBI" id="CHEBI:57783"/>
        <dbReference type="ChEBI" id="CHEBI:58349"/>
        <dbReference type="ChEBI" id="CHEBI:58703"/>
        <dbReference type="EC" id="1.7.1.13"/>
    </reaction>
</comment>
<dbReference type="NCBIfam" id="TIGR03138">
    <property type="entry name" value="QueF"/>
    <property type="match status" value="1"/>
</dbReference>
<dbReference type="PATRIC" id="fig|447.4.peg.1191"/>
<evidence type="ECO:0000256" key="1">
    <source>
        <dbReference type="ARBA" id="ARBA00022490"/>
    </source>
</evidence>
<evidence type="ECO:0000256" key="5">
    <source>
        <dbReference type="HAMAP-Rule" id="MF_00817"/>
    </source>
</evidence>
<dbReference type="GO" id="GO:0005737">
    <property type="term" value="C:cytoplasm"/>
    <property type="evidence" value="ECO:0007669"/>
    <property type="project" value="UniProtKB-SubCell"/>
</dbReference>
<dbReference type="GO" id="GO:0008616">
    <property type="term" value="P:tRNA queuosine(34) biosynthetic process"/>
    <property type="evidence" value="ECO:0007669"/>
    <property type="project" value="UniProtKB-UniRule"/>
</dbReference>
<keyword evidence="2 5" id="KW-0671">Queuosine biosynthesis</keyword>
<dbReference type="InterPro" id="IPR016428">
    <property type="entry name" value="QueF_type2"/>
</dbReference>
<dbReference type="SUPFAM" id="SSF55620">
    <property type="entry name" value="Tetrahydrobiopterin biosynthesis enzymes-like"/>
    <property type="match status" value="1"/>
</dbReference>
<dbReference type="GO" id="GO:0003677">
    <property type="term" value="F:DNA binding"/>
    <property type="evidence" value="ECO:0007669"/>
    <property type="project" value="InterPro"/>
</dbReference>
<feature type="active site" description="Thioimide intermediate" evidence="5">
    <location>
        <position position="322"/>
    </location>
</feature>
<dbReference type="SMART" id="SM00422">
    <property type="entry name" value="HTH_MERR"/>
    <property type="match status" value="1"/>
</dbReference>
<comment type="caution">
    <text evidence="7">The sequence shown here is derived from an EMBL/GenBank/DDBJ whole genome shotgun (WGS) entry which is preliminary data.</text>
</comment>
<dbReference type="Gene3D" id="3.30.1130.10">
    <property type="match status" value="2"/>
</dbReference>
<dbReference type="InterPro" id="IPR029500">
    <property type="entry name" value="QueF"/>
</dbReference>